<dbReference type="AlphaFoldDB" id="A0A077NYN0"/>
<accession>A0A077NYN0</accession>
<protein>
    <submittedName>
        <fullName evidence="1">Uncharacterized protein</fullName>
    </submittedName>
</protein>
<dbReference type="EMBL" id="CBSV010000261">
    <property type="protein sequence ID" value="CDH03885.1"/>
    <property type="molecule type" value="Genomic_DNA"/>
</dbReference>
<dbReference type="RefSeq" id="WP_038222512.1">
    <property type="nucleotide sequence ID" value="NZ_CAWLWD010000077.1"/>
</dbReference>
<proteinExistence type="predicted"/>
<name>A0A077NYN0_XENBV</name>
<gene>
    <name evidence="1" type="ORF">XBFM1_860079</name>
</gene>
<dbReference type="Proteomes" id="UP000028487">
    <property type="component" value="Unassembled WGS sequence"/>
</dbReference>
<dbReference type="HOGENOM" id="CLU_1348492_0_0_6"/>
<organism evidence="1">
    <name type="scientific">Xenorhabdus bovienii str. feltiae Moldova</name>
    <dbReference type="NCBI Taxonomy" id="1398200"/>
    <lineage>
        <taxon>Bacteria</taxon>
        <taxon>Pseudomonadati</taxon>
        <taxon>Pseudomonadota</taxon>
        <taxon>Gammaproteobacteria</taxon>
        <taxon>Enterobacterales</taxon>
        <taxon>Morganellaceae</taxon>
        <taxon>Xenorhabdus</taxon>
    </lineage>
</organism>
<sequence>MFGALLTAPDGTPWIMPNSTPLCLRETRVITVSGTLPRTDIDLGIPTSTRCLVFTRWVEKTRYGLPDVFQGSGNGKWSLVIDGSPHDEKLKIYVFTDEEQRPPIGEWGVCVWGENGKCILHHLSKALAIKGVMKEFPSTTPPHTYFNYAETIRGDVAVMATIAGYGEYIINVGGPHGGQTLTIYSTWSPQAVKNGDHTIIRYYAKEYAFYGGNSPGWFSGVMGKNVYIDTSVYD</sequence>
<comment type="caution">
    <text evidence="1">The sequence shown here is derived from an EMBL/GenBank/DDBJ whole genome shotgun (WGS) entry which is preliminary data.</text>
</comment>
<reference evidence="1" key="1">
    <citation type="submission" date="2013-07" db="EMBL/GenBank/DDBJ databases">
        <title>Sub-species coevolution in mutualistic symbiosis.</title>
        <authorList>
            <person name="Murfin K."/>
            <person name="Klassen J."/>
            <person name="Lee M."/>
            <person name="Forst S."/>
            <person name="Stock P."/>
            <person name="Goodrich-Blair H."/>
        </authorList>
    </citation>
    <scope>NUCLEOTIDE SEQUENCE [LARGE SCALE GENOMIC DNA]</scope>
    <source>
        <strain evidence="1">Feltiae Moldova</strain>
    </source>
</reference>
<evidence type="ECO:0000313" key="1">
    <source>
        <dbReference type="EMBL" id="CDH03885.1"/>
    </source>
</evidence>